<keyword evidence="4" id="KW-1133">Transmembrane helix</keyword>
<dbReference type="Gene3D" id="1.10.287.470">
    <property type="entry name" value="Helix hairpin bin"/>
    <property type="match status" value="1"/>
</dbReference>
<dbReference type="SUPFAM" id="SSF111369">
    <property type="entry name" value="HlyD-like secretion proteins"/>
    <property type="match status" value="1"/>
</dbReference>
<keyword evidence="3" id="KW-0175">Coiled coil</keyword>
<keyword evidence="4" id="KW-0812">Transmembrane</keyword>
<evidence type="ECO:0000256" key="2">
    <source>
        <dbReference type="ARBA" id="ARBA00009477"/>
    </source>
</evidence>
<dbReference type="InterPro" id="IPR058625">
    <property type="entry name" value="MdtA-like_BSH"/>
</dbReference>
<gene>
    <name evidence="6" type="ORF">CRENPOLYSF2_860009</name>
</gene>
<keyword evidence="7" id="KW-1185">Reference proteome</keyword>
<sequence>MKMRFDRQEQGMGEYDLDHSDAVRVGEKIKLTPWHWYLLLLVVCSPLIFFLIKFGVHVLTVRVSGYIALPQVEIRANEDGYIGKISVTVGQRIKAGEFLCKLERPELKKKESLLKSELDYLRNNPVGRGMKNAASVTRANLDFAIRQKNYLKKRLDEVVQLFNRGAAADVEVKFATFQYEQALAHLVDLDASMSRAKDSALMMQSAVESQEDLRIKELALERKKLELQVKALSVFSPILGSVSEIFVVEGGYVSRGDLVFTVTKNEKAYISAYLPSEDINYTKVGQVAKIVFADGERVPAKVVKSFKVAKSEAFDKLTLPDAGNHEIMVQLEFIKPVKQKIMDGLPIEVLF</sequence>
<dbReference type="OrthoDB" id="9806939at2"/>
<dbReference type="AlphaFoldDB" id="A0A1R4HJM7"/>
<name>A0A1R4HJM7_9GAMM</name>
<dbReference type="Proteomes" id="UP000195442">
    <property type="component" value="Unassembled WGS sequence"/>
</dbReference>
<feature type="domain" description="Multidrug resistance protein MdtA-like barrel-sandwich hybrid" evidence="5">
    <location>
        <begin position="71"/>
        <end position="263"/>
    </location>
</feature>
<dbReference type="Pfam" id="PF25917">
    <property type="entry name" value="BSH_RND"/>
    <property type="match status" value="1"/>
</dbReference>
<evidence type="ECO:0000256" key="3">
    <source>
        <dbReference type="ARBA" id="ARBA00023054"/>
    </source>
</evidence>
<dbReference type="PANTHER" id="PTHR32347:SF23">
    <property type="entry name" value="BLL5650 PROTEIN"/>
    <property type="match status" value="1"/>
</dbReference>
<dbReference type="Gene3D" id="2.40.30.170">
    <property type="match status" value="1"/>
</dbReference>
<keyword evidence="4" id="KW-0472">Membrane</keyword>
<comment type="subcellular location">
    <subcellularLocation>
        <location evidence="1">Cell envelope</location>
    </subcellularLocation>
</comment>
<dbReference type="GO" id="GO:0030313">
    <property type="term" value="C:cell envelope"/>
    <property type="evidence" value="ECO:0007669"/>
    <property type="project" value="UniProtKB-SubCell"/>
</dbReference>
<dbReference type="RefSeq" id="WP_087148532.1">
    <property type="nucleotide sequence ID" value="NZ_FUKJ01000453.1"/>
</dbReference>
<reference evidence="7" key="1">
    <citation type="submission" date="2017-02" db="EMBL/GenBank/DDBJ databases">
        <authorList>
            <person name="Daims H."/>
        </authorList>
    </citation>
    <scope>NUCLEOTIDE SEQUENCE [LARGE SCALE GENOMIC DNA]</scope>
</reference>
<dbReference type="PANTHER" id="PTHR32347">
    <property type="entry name" value="EFFLUX SYSTEM COMPONENT YKNX-RELATED"/>
    <property type="match status" value="1"/>
</dbReference>
<organism evidence="6 7">
    <name type="scientific">Crenothrix polyspora</name>
    <dbReference type="NCBI Taxonomy" id="360316"/>
    <lineage>
        <taxon>Bacteria</taxon>
        <taxon>Pseudomonadati</taxon>
        <taxon>Pseudomonadota</taxon>
        <taxon>Gammaproteobacteria</taxon>
        <taxon>Methylococcales</taxon>
        <taxon>Crenotrichaceae</taxon>
        <taxon>Crenothrix</taxon>
    </lineage>
</organism>
<evidence type="ECO:0000259" key="5">
    <source>
        <dbReference type="Pfam" id="PF25917"/>
    </source>
</evidence>
<dbReference type="Gene3D" id="2.40.50.100">
    <property type="match status" value="1"/>
</dbReference>
<evidence type="ECO:0000313" key="6">
    <source>
        <dbReference type="EMBL" id="SJM96100.1"/>
    </source>
</evidence>
<evidence type="ECO:0000256" key="1">
    <source>
        <dbReference type="ARBA" id="ARBA00004196"/>
    </source>
</evidence>
<dbReference type="EMBL" id="FUKJ01000453">
    <property type="protein sequence ID" value="SJM96100.1"/>
    <property type="molecule type" value="Genomic_DNA"/>
</dbReference>
<feature type="transmembrane region" description="Helical" evidence="4">
    <location>
        <begin position="34"/>
        <end position="52"/>
    </location>
</feature>
<evidence type="ECO:0000256" key="4">
    <source>
        <dbReference type="SAM" id="Phobius"/>
    </source>
</evidence>
<proteinExistence type="inferred from homology"/>
<protein>
    <submittedName>
        <fullName evidence="6">Putative Secretion protein HlyD family protein</fullName>
    </submittedName>
</protein>
<dbReference type="InterPro" id="IPR050465">
    <property type="entry name" value="UPF0194_transport"/>
</dbReference>
<comment type="similarity">
    <text evidence="2">Belongs to the membrane fusion protein (MFP) (TC 8.A.1) family.</text>
</comment>
<evidence type="ECO:0000313" key="7">
    <source>
        <dbReference type="Proteomes" id="UP000195442"/>
    </source>
</evidence>
<accession>A0A1R4HJM7</accession>